<proteinExistence type="inferred from homology"/>
<dbReference type="Pfam" id="PF00858">
    <property type="entry name" value="ASC"/>
    <property type="match status" value="1"/>
</dbReference>
<dbReference type="InterPro" id="IPR001873">
    <property type="entry name" value="ENaC"/>
</dbReference>
<sequence>MNTVYEVEKLQDAQSDQIDEPLEISFVSWPMVRYRREVLFGWVDLLVAFGGIAGLFLGFSLLSGVEIIYYFTLRACCMVTNNPTVLEELSQEYDQKARFCDCA</sequence>
<organism evidence="14">
    <name type="scientific">Schizaphis graminum</name>
    <name type="common">Green bug aphid</name>
    <dbReference type="NCBI Taxonomy" id="13262"/>
    <lineage>
        <taxon>Eukaryota</taxon>
        <taxon>Metazoa</taxon>
        <taxon>Ecdysozoa</taxon>
        <taxon>Arthropoda</taxon>
        <taxon>Hexapoda</taxon>
        <taxon>Insecta</taxon>
        <taxon>Pterygota</taxon>
        <taxon>Neoptera</taxon>
        <taxon>Paraneoptera</taxon>
        <taxon>Hemiptera</taxon>
        <taxon>Sternorrhyncha</taxon>
        <taxon>Aphidomorpha</taxon>
        <taxon>Aphidoidea</taxon>
        <taxon>Aphididae</taxon>
        <taxon>Aphidini</taxon>
        <taxon>Schizaphis</taxon>
    </lineage>
</organism>
<evidence type="ECO:0000256" key="7">
    <source>
        <dbReference type="ARBA" id="ARBA00023053"/>
    </source>
</evidence>
<comment type="subcellular location">
    <subcellularLocation>
        <location evidence="1">Membrane</location>
        <topology evidence="1">Multi-pass membrane protein</topology>
    </subcellularLocation>
</comment>
<name>A0A2S2P5V4_SCHGA</name>
<dbReference type="AlphaFoldDB" id="A0A2S2P5V4"/>
<keyword evidence="5 12" id="KW-0812">Transmembrane</keyword>
<evidence type="ECO:0000256" key="5">
    <source>
        <dbReference type="ARBA" id="ARBA00022692"/>
    </source>
</evidence>
<accession>A0A2S2P5V4</accession>
<reference evidence="14" key="1">
    <citation type="submission" date="2018-04" db="EMBL/GenBank/DDBJ databases">
        <title>Transcriptome of Schizaphis graminum biotype I.</title>
        <authorList>
            <person name="Scully E.D."/>
            <person name="Geib S.M."/>
            <person name="Palmer N.A."/>
            <person name="Koch K."/>
            <person name="Bradshaw J."/>
            <person name="Heng-Moss T."/>
            <person name="Sarath G."/>
        </authorList>
    </citation>
    <scope>NUCLEOTIDE SEQUENCE</scope>
</reference>
<evidence type="ECO:0000256" key="12">
    <source>
        <dbReference type="RuleBase" id="RU000679"/>
    </source>
</evidence>
<evidence type="ECO:0000256" key="2">
    <source>
        <dbReference type="ARBA" id="ARBA00007193"/>
    </source>
</evidence>
<evidence type="ECO:0000256" key="4">
    <source>
        <dbReference type="ARBA" id="ARBA00022461"/>
    </source>
</evidence>
<dbReference type="GO" id="GO:0005272">
    <property type="term" value="F:sodium channel activity"/>
    <property type="evidence" value="ECO:0007669"/>
    <property type="project" value="UniProtKB-KW"/>
</dbReference>
<keyword evidence="7" id="KW-0915">Sodium</keyword>
<keyword evidence="8 12" id="KW-0406">Ion transport</keyword>
<keyword evidence="9 13" id="KW-0472">Membrane</keyword>
<keyword evidence="3 12" id="KW-0813">Transport</keyword>
<evidence type="ECO:0000256" key="6">
    <source>
        <dbReference type="ARBA" id="ARBA00022989"/>
    </source>
</evidence>
<gene>
    <name evidence="14" type="ORF">g.61783</name>
</gene>
<protein>
    <submittedName>
        <fullName evidence="14">Uncharacterized protein</fullName>
    </submittedName>
</protein>
<comment type="similarity">
    <text evidence="2 12">Belongs to the amiloride-sensitive sodium channel (TC 1.A.6) family.</text>
</comment>
<evidence type="ECO:0000256" key="1">
    <source>
        <dbReference type="ARBA" id="ARBA00004141"/>
    </source>
</evidence>
<dbReference type="EMBL" id="GGMR01012252">
    <property type="protein sequence ID" value="MBY24871.1"/>
    <property type="molecule type" value="Transcribed_RNA"/>
</dbReference>
<evidence type="ECO:0000256" key="11">
    <source>
        <dbReference type="ARBA" id="ARBA00023303"/>
    </source>
</evidence>
<evidence type="ECO:0000256" key="9">
    <source>
        <dbReference type="ARBA" id="ARBA00023136"/>
    </source>
</evidence>
<evidence type="ECO:0000313" key="14">
    <source>
        <dbReference type="EMBL" id="MBY24871.1"/>
    </source>
</evidence>
<dbReference type="Gene3D" id="1.10.287.770">
    <property type="entry name" value="YojJ-like"/>
    <property type="match status" value="1"/>
</dbReference>
<evidence type="ECO:0000256" key="3">
    <source>
        <dbReference type="ARBA" id="ARBA00022448"/>
    </source>
</evidence>
<keyword evidence="4 12" id="KW-0894">Sodium channel</keyword>
<keyword evidence="6 13" id="KW-1133">Transmembrane helix</keyword>
<evidence type="ECO:0000256" key="10">
    <source>
        <dbReference type="ARBA" id="ARBA00023201"/>
    </source>
</evidence>
<dbReference type="GO" id="GO:0016020">
    <property type="term" value="C:membrane"/>
    <property type="evidence" value="ECO:0007669"/>
    <property type="project" value="UniProtKB-SubCell"/>
</dbReference>
<feature type="transmembrane region" description="Helical" evidence="13">
    <location>
        <begin position="38"/>
        <end position="71"/>
    </location>
</feature>
<evidence type="ECO:0000256" key="13">
    <source>
        <dbReference type="SAM" id="Phobius"/>
    </source>
</evidence>
<keyword evidence="10 12" id="KW-0739">Sodium transport</keyword>
<evidence type="ECO:0000256" key="8">
    <source>
        <dbReference type="ARBA" id="ARBA00023065"/>
    </source>
</evidence>
<keyword evidence="11 12" id="KW-0407">Ion channel</keyword>